<sequence>MEKMKLIQRIIEREWTLFDEVHNIGGRASCQDDRETFFIMRGSQFLSWNVPLLKSYENDLRAAQAEGRNLLAEKYGYMMRWTSPKEYDQVRDLLPQVTDEKKGRVLRIVAIHMDWQNEVAKKYPALSQKGRRITQDGSADTAFESYLKGELLTYSEATLALYEAYLMGCLEKDVNLNEEILRATVHAYGYGSLKEAEEAFSPKNH</sequence>
<evidence type="ECO:0000313" key="2">
    <source>
        <dbReference type="Proteomes" id="UP000754226"/>
    </source>
</evidence>
<evidence type="ECO:0000313" key="1">
    <source>
        <dbReference type="EMBL" id="MBS5518841.1"/>
    </source>
</evidence>
<protein>
    <submittedName>
        <fullName evidence="1">DUF4125 family protein</fullName>
    </submittedName>
</protein>
<dbReference type="Proteomes" id="UP000754226">
    <property type="component" value="Unassembled WGS sequence"/>
</dbReference>
<organism evidence="1 2">
    <name type="scientific">Acidaminococcus intestini</name>
    <dbReference type="NCBI Taxonomy" id="187327"/>
    <lineage>
        <taxon>Bacteria</taxon>
        <taxon>Bacillati</taxon>
        <taxon>Bacillota</taxon>
        <taxon>Negativicutes</taxon>
        <taxon>Acidaminococcales</taxon>
        <taxon>Acidaminococcaceae</taxon>
        <taxon>Acidaminococcus</taxon>
    </lineage>
</organism>
<dbReference type="Pfam" id="PF13526">
    <property type="entry name" value="DUF4125"/>
    <property type="match status" value="1"/>
</dbReference>
<dbReference type="AlphaFoldDB" id="A0A943I3V0"/>
<gene>
    <name evidence="1" type="ORF">KHX13_00615</name>
</gene>
<comment type="caution">
    <text evidence="1">The sequence shown here is derived from an EMBL/GenBank/DDBJ whole genome shotgun (WGS) entry which is preliminary data.</text>
</comment>
<accession>A0A943I3V0</accession>
<proteinExistence type="predicted"/>
<name>A0A943I3V0_9FIRM</name>
<dbReference type="EMBL" id="JAGZCZ010000001">
    <property type="protein sequence ID" value="MBS5518841.1"/>
    <property type="molecule type" value="Genomic_DNA"/>
</dbReference>
<dbReference type="InterPro" id="IPR025191">
    <property type="entry name" value="DUF4125"/>
</dbReference>
<reference evidence="1" key="1">
    <citation type="submission" date="2021-02" db="EMBL/GenBank/DDBJ databases">
        <title>Infant gut strain persistence is associated with maternal origin, phylogeny, and functional potential including surface adhesion and iron acquisition.</title>
        <authorList>
            <person name="Lou Y.C."/>
        </authorList>
    </citation>
    <scope>NUCLEOTIDE SEQUENCE</scope>
    <source>
        <strain evidence="1">L3_106_000M1_dasL3_106_000M1_concoct_15</strain>
    </source>
</reference>